<feature type="region of interest" description="Disordered" evidence="1">
    <location>
        <begin position="116"/>
        <end position="172"/>
    </location>
</feature>
<sequence>MSDTHSCAGARRDSRRLDSTGIQTMHDIFSDWERRAILYHLQQVGGRSSVDAVAAHLVGWWRGRERPAAADDDLVDLVGRRLGCAHLAKLDDFGVLAYDPRSGTVRLSEEMKLSVSEPWTDRGEGQSAARVLGGVTDGSGGEGREIDGASGSDANSVTDGGVGPATGSGRLS</sequence>
<dbReference type="Proteomes" id="UP000595001">
    <property type="component" value="Chromosome"/>
</dbReference>
<dbReference type="OrthoDB" id="247722at2157"/>
<dbReference type="EMBL" id="CP065856">
    <property type="protein sequence ID" value="QPV63454.1"/>
    <property type="molecule type" value="Genomic_DNA"/>
</dbReference>
<dbReference type="AlphaFoldDB" id="A0A7T3FZ77"/>
<proteinExistence type="predicted"/>
<protein>
    <recommendedName>
        <fullName evidence="2">DUF7344 domain-containing protein</fullName>
    </recommendedName>
</protein>
<reference evidence="3 4" key="1">
    <citation type="submission" date="2020-12" db="EMBL/GenBank/DDBJ databases">
        <title>Halosimplex halophilum sp. nov. and Halosimplex salinum sp. nov., two new members of the genus Halosimplex.</title>
        <authorList>
            <person name="Cui H.L."/>
        </authorList>
    </citation>
    <scope>NUCLEOTIDE SEQUENCE [LARGE SCALE GENOMIC DNA]</scope>
    <source>
        <strain evidence="3 4">YGH94</strain>
    </source>
</reference>
<dbReference type="KEGG" id="hlt:I7X12_02120"/>
<evidence type="ECO:0000313" key="4">
    <source>
        <dbReference type="Proteomes" id="UP000595001"/>
    </source>
</evidence>
<dbReference type="InterPro" id="IPR055768">
    <property type="entry name" value="DUF7344"/>
</dbReference>
<evidence type="ECO:0000313" key="3">
    <source>
        <dbReference type="EMBL" id="QPV63454.1"/>
    </source>
</evidence>
<evidence type="ECO:0000256" key="1">
    <source>
        <dbReference type="SAM" id="MobiDB-lite"/>
    </source>
</evidence>
<evidence type="ECO:0000259" key="2">
    <source>
        <dbReference type="Pfam" id="PF24035"/>
    </source>
</evidence>
<keyword evidence="4" id="KW-1185">Reference proteome</keyword>
<name>A0A7T3FZ77_9EURY</name>
<dbReference type="RefSeq" id="WP_198062243.1">
    <property type="nucleotide sequence ID" value="NZ_CP065856.1"/>
</dbReference>
<organism evidence="3 4">
    <name type="scientific">Halosimplex litoreum</name>
    <dbReference type="NCBI Taxonomy" id="1198301"/>
    <lineage>
        <taxon>Archaea</taxon>
        <taxon>Methanobacteriati</taxon>
        <taxon>Methanobacteriota</taxon>
        <taxon>Stenosarchaea group</taxon>
        <taxon>Halobacteria</taxon>
        <taxon>Halobacteriales</taxon>
        <taxon>Haloarculaceae</taxon>
        <taxon>Halosimplex</taxon>
    </lineage>
</organism>
<dbReference type="Pfam" id="PF24035">
    <property type="entry name" value="DUF7344"/>
    <property type="match status" value="1"/>
</dbReference>
<feature type="domain" description="DUF7344" evidence="2">
    <location>
        <begin position="26"/>
        <end position="106"/>
    </location>
</feature>
<dbReference type="GeneID" id="60587251"/>
<accession>A0A7T3FZ77</accession>
<gene>
    <name evidence="3" type="ORF">I7X12_02120</name>
</gene>